<evidence type="ECO:0000313" key="1">
    <source>
        <dbReference type="EMBL" id="CAI9084595.1"/>
    </source>
</evidence>
<proteinExistence type="predicted"/>
<sequence>MGIANSIHCAYGYGRIPDMVGPASLITGEASNGGLLSLLYQIVYLLAVFPLTHCWL</sequence>
<reference evidence="1" key="1">
    <citation type="submission" date="2023-03" db="EMBL/GenBank/DDBJ databases">
        <authorList>
            <person name="Cremers G."/>
            <person name="Picone N."/>
        </authorList>
    </citation>
    <scope>NUCLEOTIDE SEQUENCE</scope>
    <source>
        <strain evidence="1">Sample_alias</strain>
    </source>
</reference>
<dbReference type="EMBL" id="OX458932">
    <property type="protein sequence ID" value="CAI9084595.1"/>
    <property type="molecule type" value="Genomic_DNA"/>
</dbReference>
<accession>A0ABM9IAB1</accession>
<dbReference type="RefSeq" id="WP_009058145.1">
    <property type="nucleotide sequence ID" value="NZ_LXJS01000040.1"/>
</dbReference>
<protein>
    <submittedName>
        <fullName evidence="1">Uncharacterized protein</fullName>
    </submittedName>
</protein>
<evidence type="ECO:0000313" key="2">
    <source>
        <dbReference type="Proteomes" id="UP001161497"/>
    </source>
</evidence>
<organism evidence="1 2">
    <name type="scientific">Candidatus Methylacidiphilum fumarolicum</name>
    <dbReference type="NCBI Taxonomy" id="591154"/>
    <lineage>
        <taxon>Bacteria</taxon>
        <taxon>Pseudomonadati</taxon>
        <taxon>Verrucomicrobiota</taxon>
        <taxon>Methylacidiphilae</taxon>
        <taxon>Methylacidiphilales</taxon>
        <taxon>Methylacidiphilaceae</taxon>
        <taxon>Methylacidiphilum (ex Ratnadevi et al. 2023)</taxon>
    </lineage>
</organism>
<name>A0ABM9IAB1_9BACT</name>
<dbReference type="Proteomes" id="UP001161497">
    <property type="component" value="Chromosome"/>
</dbReference>
<keyword evidence="2" id="KW-1185">Reference proteome</keyword>
<gene>
    <name evidence="1" type="ORF">MFUM_0191</name>
</gene>